<reference evidence="1 2" key="1">
    <citation type="submission" date="2019-07" db="EMBL/GenBank/DDBJ databases">
        <authorList>
            <person name="Kim J."/>
        </authorList>
    </citation>
    <scope>NUCLEOTIDE SEQUENCE [LARGE SCALE GENOMIC DNA]</scope>
    <source>
        <strain evidence="1 2">JC52</strain>
    </source>
</reference>
<protein>
    <submittedName>
        <fullName evidence="1">Glucosamine-6-phosphate isomerase</fullName>
    </submittedName>
</protein>
<organism evidence="1 2">
    <name type="scientific">Paenibacillus cremeus</name>
    <dbReference type="NCBI Taxonomy" id="2163881"/>
    <lineage>
        <taxon>Bacteria</taxon>
        <taxon>Bacillati</taxon>
        <taxon>Bacillota</taxon>
        <taxon>Bacilli</taxon>
        <taxon>Bacillales</taxon>
        <taxon>Paenibacillaceae</taxon>
        <taxon>Paenibacillus</taxon>
    </lineage>
</organism>
<keyword evidence="2" id="KW-1185">Reference proteome</keyword>
<proteinExistence type="predicted"/>
<dbReference type="AlphaFoldDB" id="A0A559K7A0"/>
<sequence length="316" mass="35374">MNLLSTLKGSLFEALLPAGWDLTRIDQCASETPERIFDRQQHWHERFQPVGCASLADFDTYLGHEIALQIKLARDRGEKLAMILPVGPMGMYRWTVFFLRSWGVKADHVYGFNMDEWSDAEGNTLPASNSGSFQYGMEQALYGPLGEFTIPEGQRNFATKEKLPQFAEQISDLKAQGAKLIVVYGIGRVFHIAFWEPHFAAEFHNEAEWGKQTHRVGANLHPLTVEQNALTSFKSRTTLVPCYANTIGPGLFLQADYAIGGADGVMGRGMMWQGMSLWTTLRYGKSPWVPSSYMPTLPGKLFFLQELAGPLTADLN</sequence>
<dbReference type="Proteomes" id="UP000317036">
    <property type="component" value="Unassembled WGS sequence"/>
</dbReference>
<dbReference type="Gene3D" id="3.40.50.1360">
    <property type="match status" value="1"/>
</dbReference>
<accession>A0A559K7A0</accession>
<dbReference type="GO" id="GO:0016853">
    <property type="term" value="F:isomerase activity"/>
    <property type="evidence" value="ECO:0007669"/>
    <property type="project" value="UniProtKB-KW"/>
</dbReference>
<evidence type="ECO:0000313" key="1">
    <source>
        <dbReference type="EMBL" id="TVY08010.1"/>
    </source>
</evidence>
<dbReference type="EMBL" id="VNJI01000028">
    <property type="protein sequence ID" value="TVY08010.1"/>
    <property type="molecule type" value="Genomic_DNA"/>
</dbReference>
<dbReference type="InterPro" id="IPR037171">
    <property type="entry name" value="NagB/RpiA_transferase-like"/>
</dbReference>
<dbReference type="RefSeq" id="WP_144850431.1">
    <property type="nucleotide sequence ID" value="NZ_VNJI01000028.1"/>
</dbReference>
<dbReference type="SUPFAM" id="SSF100950">
    <property type="entry name" value="NagB/RpiA/CoA transferase-like"/>
    <property type="match status" value="1"/>
</dbReference>
<keyword evidence="1" id="KW-0413">Isomerase</keyword>
<dbReference type="OrthoDB" id="9791139at2"/>
<evidence type="ECO:0000313" key="2">
    <source>
        <dbReference type="Proteomes" id="UP000317036"/>
    </source>
</evidence>
<gene>
    <name evidence="1" type="ORF">FPZ49_20635</name>
</gene>
<comment type="caution">
    <text evidence="1">The sequence shown here is derived from an EMBL/GenBank/DDBJ whole genome shotgun (WGS) entry which is preliminary data.</text>
</comment>
<name>A0A559K7A0_9BACL</name>